<dbReference type="OrthoDB" id="2746456at2759"/>
<evidence type="ECO:0000313" key="3">
    <source>
        <dbReference type="Proteomes" id="UP000807306"/>
    </source>
</evidence>
<comment type="caution">
    <text evidence="2">The sequence shown here is derived from an EMBL/GenBank/DDBJ whole genome shotgun (WGS) entry which is preliminary data.</text>
</comment>
<feature type="compositionally biased region" description="Low complexity" evidence="1">
    <location>
        <begin position="344"/>
        <end position="353"/>
    </location>
</feature>
<sequence>MTEVQNASISTAVYSYKQNLKRSRDDDEVAVDEPPSKARQTHVKHETHWALDGNLLLQLGNVRFKVHRSRLCSQSKLIQAIIETSNGCPNKEYDTAEKLVENKEMVDGIDCFFFEDGPSAQQFAALLDCMDSAIEFVYKPLPGIETIKLILEAASYFTFERYEDFAIQYIKDLFHLKVEDVQENISPHAVDGIKLADDYPKLVCVLAPAFYELARQPYQENSPNGPAIGKGLSELNLHKLLHLQRKLSQAWDEIVPLLEVGGAKGPDCCAKRHVLSLQTFLDVKTQHPFDPILGIRQLKSIDWVAKKYCNPAIVSVKDNLRKKSRQIWADIPVWIQEVEDKPESNSNDSTNDVSSDDSESTTGDEKS</sequence>
<name>A0A9P6JRW3_9AGAR</name>
<gene>
    <name evidence="2" type="ORF">CPB83DRAFT_892119</name>
</gene>
<organism evidence="2 3">
    <name type="scientific">Crepidotus variabilis</name>
    <dbReference type="NCBI Taxonomy" id="179855"/>
    <lineage>
        <taxon>Eukaryota</taxon>
        <taxon>Fungi</taxon>
        <taxon>Dikarya</taxon>
        <taxon>Basidiomycota</taxon>
        <taxon>Agaricomycotina</taxon>
        <taxon>Agaricomycetes</taxon>
        <taxon>Agaricomycetidae</taxon>
        <taxon>Agaricales</taxon>
        <taxon>Agaricineae</taxon>
        <taxon>Crepidotaceae</taxon>
        <taxon>Crepidotus</taxon>
    </lineage>
</organism>
<feature type="region of interest" description="Disordered" evidence="1">
    <location>
        <begin position="339"/>
        <end position="367"/>
    </location>
</feature>
<dbReference type="Proteomes" id="UP000807306">
    <property type="component" value="Unassembled WGS sequence"/>
</dbReference>
<reference evidence="2" key="1">
    <citation type="submission" date="2020-11" db="EMBL/GenBank/DDBJ databases">
        <authorList>
            <consortium name="DOE Joint Genome Institute"/>
            <person name="Ahrendt S."/>
            <person name="Riley R."/>
            <person name="Andreopoulos W."/>
            <person name="Labutti K."/>
            <person name="Pangilinan J."/>
            <person name="Ruiz-Duenas F.J."/>
            <person name="Barrasa J.M."/>
            <person name="Sanchez-Garcia M."/>
            <person name="Camarero S."/>
            <person name="Miyauchi S."/>
            <person name="Serrano A."/>
            <person name="Linde D."/>
            <person name="Babiker R."/>
            <person name="Drula E."/>
            <person name="Ayuso-Fernandez I."/>
            <person name="Pacheco R."/>
            <person name="Padilla G."/>
            <person name="Ferreira P."/>
            <person name="Barriuso J."/>
            <person name="Kellner H."/>
            <person name="Castanera R."/>
            <person name="Alfaro M."/>
            <person name="Ramirez L."/>
            <person name="Pisabarro A.G."/>
            <person name="Kuo A."/>
            <person name="Tritt A."/>
            <person name="Lipzen A."/>
            <person name="He G."/>
            <person name="Yan M."/>
            <person name="Ng V."/>
            <person name="Cullen D."/>
            <person name="Martin F."/>
            <person name="Rosso M.-N."/>
            <person name="Henrissat B."/>
            <person name="Hibbett D."/>
            <person name="Martinez A.T."/>
            <person name="Grigoriev I.V."/>
        </authorList>
    </citation>
    <scope>NUCLEOTIDE SEQUENCE</scope>
    <source>
        <strain evidence="2">CBS 506.95</strain>
    </source>
</reference>
<dbReference type="AlphaFoldDB" id="A0A9P6JRW3"/>
<accession>A0A9P6JRW3</accession>
<protein>
    <recommendedName>
        <fullName evidence="4">BTB domain-containing protein</fullName>
    </recommendedName>
</protein>
<keyword evidence="3" id="KW-1185">Reference proteome</keyword>
<dbReference type="EMBL" id="MU157836">
    <property type="protein sequence ID" value="KAF9531287.1"/>
    <property type="molecule type" value="Genomic_DNA"/>
</dbReference>
<evidence type="ECO:0000313" key="2">
    <source>
        <dbReference type="EMBL" id="KAF9531287.1"/>
    </source>
</evidence>
<evidence type="ECO:0008006" key="4">
    <source>
        <dbReference type="Google" id="ProtNLM"/>
    </source>
</evidence>
<evidence type="ECO:0000256" key="1">
    <source>
        <dbReference type="SAM" id="MobiDB-lite"/>
    </source>
</evidence>
<proteinExistence type="predicted"/>